<dbReference type="EMBL" id="SNSC02000007">
    <property type="protein sequence ID" value="TID22780.1"/>
    <property type="molecule type" value="Genomic_DNA"/>
</dbReference>
<reference evidence="2 3" key="1">
    <citation type="submission" date="2019-04" db="EMBL/GenBank/DDBJ databases">
        <title>High contiguity whole genome sequence and gene annotation resource for two Venturia nashicola isolates.</title>
        <authorList>
            <person name="Prokchorchik M."/>
            <person name="Won K."/>
            <person name="Lee Y."/>
            <person name="Choi E.D."/>
            <person name="Segonzac C."/>
            <person name="Sohn K.H."/>
        </authorList>
    </citation>
    <scope>NUCLEOTIDE SEQUENCE [LARGE SCALE GENOMIC DNA]</scope>
    <source>
        <strain evidence="2 3">PRI2</strain>
    </source>
</reference>
<protein>
    <submittedName>
        <fullName evidence="2">Uncharacterized protein</fullName>
    </submittedName>
</protein>
<evidence type="ECO:0000313" key="3">
    <source>
        <dbReference type="Proteomes" id="UP000298493"/>
    </source>
</evidence>
<feature type="region of interest" description="Disordered" evidence="1">
    <location>
        <begin position="40"/>
        <end position="59"/>
    </location>
</feature>
<dbReference type="AlphaFoldDB" id="A0A4Z1PHV6"/>
<dbReference type="Proteomes" id="UP000298493">
    <property type="component" value="Unassembled WGS sequence"/>
</dbReference>
<comment type="caution">
    <text evidence="2">The sequence shown here is derived from an EMBL/GenBank/DDBJ whole genome shotgun (WGS) entry which is preliminary data.</text>
</comment>
<evidence type="ECO:0000256" key="1">
    <source>
        <dbReference type="SAM" id="MobiDB-lite"/>
    </source>
</evidence>
<accession>A0A4Z1PHV6</accession>
<proteinExistence type="predicted"/>
<keyword evidence="3" id="KW-1185">Reference proteome</keyword>
<sequence>MKIHQFYQGDNNFPPGAERRSASDGYLRHQKRVRRQLHFELPAPGKPPTANVTNPLQQPPLFTSSLKPRGFFILPREVRNLVYQSLARLYTSEDHSLFIGNELIGKTPILSPLLSIAISLTFPLILVNKQFLLEYVEELFLSGTVRLVGGPKRIHEFLHGQQRQMRKLHHVEFHWESMPTNLIEDLDHVTTNEIRPLLDYIRLSTQVCSIIIPLYFMERSGTNLLGPLQFRRPEETRLARENRRLIPFFWARFIYRALKILVMPNSGFEEIIIRYHPYDMWTCMDQDVSAQNLLGKKPSEWRPEEYPLLYKLNVEAKQAADMVELDEIFAGISVHERGEAEAGMEALIRFRKSRS</sequence>
<feature type="compositionally biased region" description="Polar residues" evidence="1">
    <location>
        <begin position="50"/>
        <end position="59"/>
    </location>
</feature>
<gene>
    <name evidence="2" type="ORF">E6O75_ATG01954</name>
</gene>
<feature type="region of interest" description="Disordered" evidence="1">
    <location>
        <begin position="1"/>
        <end position="24"/>
    </location>
</feature>
<organism evidence="2 3">
    <name type="scientific">Venturia nashicola</name>
    <dbReference type="NCBI Taxonomy" id="86259"/>
    <lineage>
        <taxon>Eukaryota</taxon>
        <taxon>Fungi</taxon>
        <taxon>Dikarya</taxon>
        <taxon>Ascomycota</taxon>
        <taxon>Pezizomycotina</taxon>
        <taxon>Dothideomycetes</taxon>
        <taxon>Pleosporomycetidae</taxon>
        <taxon>Venturiales</taxon>
        <taxon>Venturiaceae</taxon>
        <taxon>Venturia</taxon>
    </lineage>
</organism>
<name>A0A4Z1PHV6_9PEZI</name>
<evidence type="ECO:0000313" key="2">
    <source>
        <dbReference type="EMBL" id="TID22780.1"/>
    </source>
</evidence>